<keyword evidence="4" id="KW-1185">Reference proteome</keyword>
<keyword evidence="2" id="KW-1133">Transmembrane helix</keyword>
<dbReference type="EMBL" id="JQCD01000030">
    <property type="protein sequence ID" value="KRN76271.1"/>
    <property type="molecule type" value="Genomic_DNA"/>
</dbReference>
<dbReference type="Pfam" id="PF02325">
    <property type="entry name" value="CCB3_YggT"/>
    <property type="match status" value="1"/>
</dbReference>
<dbReference type="PANTHER" id="PTHR33219:SF14">
    <property type="entry name" value="PROTEIN COFACTOR ASSEMBLY OF COMPLEX C SUBUNIT B CCB3, CHLOROPLASTIC-RELATED"/>
    <property type="match status" value="1"/>
</dbReference>
<dbReference type="AlphaFoldDB" id="A0A0R2JFZ4"/>
<evidence type="ECO:0000256" key="2">
    <source>
        <dbReference type="SAM" id="Phobius"/>
    </source>
</evidence>
<comment type="similarity">
    <text evidence="1">Belongs to the YggT family.</text>
</comment>
<accession>A0A0R2JFZ4</accession>
<protein>
    <recommendedName>
        <fullName evidence="5">YggT family protein</fullName>
    </recommendedName>
</protein>
<evidence type="ECO:0000256" key="1">
    <source>
        <dbReference type="ARBA" id="ARBA00010894"/>
    </source>
</evidence>
<dbReference type="GO" id="GO:0016020">
    <property type="term" value="C:membrane"/>
    <property type="evidence" value="ECO:0007669"/>
    <property type="project" value="InterPro"/>
</dbReference>
<dbReference type="PANTHER" id="PTHR33219">
    <property type="entry name" value="YLMG HOMOLOG PROTEIN 2, CHLOROPLASTIC"/>
    <property type="match status" value="1"/>
</dbReference>
<dbReference type="Proteomes" id="UP000051673">
    <property type="component" value="Unassembled WGS sequence"/>
</dbReference>
<proteinExistence type="inferred from homology"/>
<dbReference type="OrthoDB" id="47652at2"/>
<feature type="transmembrane region" description="Helical" evidence="2">
    <location>
        <begin position="7"/>
        <end position="29"/>
    </location>
</feature>
<dbReference type="InterPro" id="IPR003425">
    <property type="entry name" value="CCB3/YggT"/>
</dbReference>
<gene>
    <name evidence="3" type="ORF">IV67_GL000847</name>
</gene>
<sequence length="91" mass="10223">MNQILAMIIYILSIVLIAFQWIIVIWALMSWFPGLRDSQVGHFIARLANIVVGPIQRIVPPLGMIDFSAIVALILLNLAQRGLTFLTYALM</sequence>
<reference evidence="3 4" key="1">
    <citation type="journal article" date="2015" name="Genome Announc.">
        <title>Expanding the biotechnology potential of lactobacilli through comparative genomics of 213 strains and associated genera.</title>
        <authorList>
            <person name="Sun Z."/>
            <person name="Harris H.M."/>
            <person name="McCann A."/>
            <person name="Guo C."/>
            <person name="Argimon S."/>
            <person name="Zhang W."/>
            <person name="Yang X."/>
            <person name="Jeffery I.B."/>
            <person name="Cooney J.C."/>
            <person name="Kagawa T.F."/>
            <person name="Liu W."/>
            <person name="Song Y."/>
            <person name="Salvetti E."/>
            <person name="Wrobel A."/>
            <person name="Rasinkangas P."/>
            <person name="Parkhill J."/>
            <person name="Rea M.C."/>
            <person name="O'Sullivan O."/>
            <person name="Ritari J."/>
            <person name="Douillard F.P."/>
            <person name="Paul Ross R."/>
            <person name="Yang R."/>
            <person name="Briner A.E."/>
            <person name="Felis G.E."/>
            <person name="de Vos W.M."/>
            <person name="Barrangou R."/>
            <person name="Klaenhammer T.R."/>
            <person name="Caufield P.W."/>
            <person name="Cui Y."/>
            <person name="Zhang H."/>
            <person name="O'Toole P.W."/>
        </authorList>
    </citation>
    <scope>NUCLEOTIDE SEQUENCE [LARGE SCALE GENOMIC DNA]</scope>
    <source>
        <strain evidence="3 4">DSM 20014</strain>
    </source>
</reference>
<keyword evidence="2" id="KW-0472">Membrane</keyword>
<comment type="caution">
    <text evidence="3">The sequence shown here is derived from an EMBL/GenBank/DDBJ whole genome shotgun (WGS) entry which is preliminary data.</text>
</comment>
<evidence type="ECO:0000313" key="4">
    <source>
        <dbReference type="Proteomes" id="UP000051673"/>
    </source>
</evidence>
<organism evidence="3 4">
    <name type="scientific">Weissella minor</name>
    <dbReference type="NCBI Taxonomy" id="1620"/>
    <lineage>
        <taxon>Bacteria</taxon>
        <taxon>Bacillati</taxon>
        <taxon>Bacillota</taxon>
        <taxon>Bacilli</taxon>
        <taxon>Lactobacillales</taxon>
        <taxon>Lactobacillaceae</taxon>
        <taxon>Weissella</taxon>
    </lineage>
</organism>
<dbReference type="STRING" id="1620.IV67_GL000847"/>
<dbReference type="RefSeq" id="WP_057788455.1">
    <property type="nucleotide sequence ID" value="NZ_JQCD01000030.1"/>
</dbReference>
<evidence type="ECO:0000313" key="3">
    <source>
        <dbReference type="EMBL" id="KRN76271.1"/>
    </source>
</evidence>
<feature type="transmembrane region" description="Helical" evidence="2">
    <location>
        <begin position="67"/>
        <end position="90"/>
    </location>
</feature>
<evidence type="ECO:0008006" key="5">
    <source>
        <dbReference type="Google" id="ProtNLM"/>
    </source>
</evidence>
<keyword evidence="2" id="KW-0812">Transmembrane</keyword>
<name>A0A0R2JFZ4_9LACO</name>
<dbReference type="PATRIC" id="fig|1620.3.peg.862"/>